<comment type="caution">
    <text evidence="1">The sequence shown here is derived from an EMBL/GenBank/DDBJ whole genome shotgun (WGS) entry which is preliminary data.</text>
</comment>
<name>A0A4S1WCY7_9SPHN</name>
<dbReference type="EMBL" id="SRXU01000008">
    <property type="protein sequence ID" value="TGX39310.1"/>
    <property type="molecule type" value="Genomic_DNA"/>
</dbReference>
<keyword evidence="2" id="KW-1185">Reference proteome</keyword>
<accession>A0A4S1WCY7</accession>
<dbReference type="OrthoDB" id="5738159at2"/>
<dbReference type="Proteomes" id="UP000309848">
    <property type="component" value="Unassembled WGS sequence"/>
</dbReference>
<protein>
    <submittedName>
        <fullName evidence="1">Uncharacterized protein</fullName>
    </submittedName>
</protein>
<sequence length="121" mass="12752">MSDDILNDLVSALKGELGAGYSAISGIVENQGKLLAKQAEHIAKSRISGSLRDDDDLYHFYLQSLQDNTVATAKAVVMLSALTIEKAWNAIAGVLWGGIRTILGGAGVPGNLLPETPPIHL</sequence>
<dbReference type="AlphaFoldDB" id="A0A4S1WCY7"/>
<gene>
    <name evidence="1" type="ORF">E5A74_17505</name>
</gene>
<organism evidence="1 2">
    <name type="scientific">Sphingomonas naasensis</name>
    <dbReference type="NCBI Taxonomy" id="1344951"/>
    <lineage>
        <taxon>Bacteria</taxon>
        <taxon>Pseudomonadati</taxon>
        <taxon>Pseudomonadota</taxon>
        <taxon>Alphaproteobacteria</taxon>
        <taxon>Sphingomonadales</taxon>
        <taxon>Sphingomonadaceae</taxon>
        <taxon>Sphingomonas</taxon>
    </lineage>
</organism>
<proteinExistence type="predicted"/>
<reference evidence="1 2" key="1">
    <citation type="submission" date="2019-04" db="EMBL/GenBank/DDBJ databases">
        <title>Sphingomonas psychrotolerans sp. nov., isolated from soil in the Tianshan Mountains, Xinjiang, China.</title>
        <authorList>
            <person name="Luo Y."/>
            <person name="Sheng H."/>
        </authorList>
    </citation>
    <scope>NUCLEOTIDE SEQUENCE [LARGE SCALE GENOMIC DNA]</scope>
    <source>
        <strain evidence="1 2">KIS18-15</strain>
    </source>
</reference>
<evidence type="ECO:0000313" key="1">
    <source>
        <dbReference type="EMBL" id="TGX39310.1"/>
    </source>
</evidence>
<evidence type="ECO:0000313" key="2">
    <source>
        <dbReference type="Proteomes" id="UP000309848"/>
    </source>
</evidence>
<dbReference type="RefSeq" id="WP_135986919.1">
    <property type="nucleotide sequence ID" value="NZ_JAASQM010000001.1"/>
</dbReference>